<proteinExistence type="inferred from homology"/>
<sequence length="428" mass="48919">MANGEHSEATSLYYFCMMLIGVQRMRMALLADLTTERRQRRRRYMEILILTNNMLLNSAIVPQRSRRALWMKSRNKVFWERDVLTVFDDEDWKANFRMTRGSFHKLCGIMEGVMKPAEVTVRAPIPLEMRVAIVLYKLASCAEYRVVANQFGVHRSTVKKMVYQFCNGMVTSALGHFIKVPTTEEAIGIATRFEQKFNIPQIIGCIDGTHIPVLPPSDGYKDFVNRKGWPSYVLQGVVDDMYRFWSISCKMPGCAHDANVLRQSTLFSQAHLLPKEPREIDGVSIGHFLLGDPAYPLMDWIMKGYTHSPNITPEQESFNVYLSSARTTVEIAFGRLKSRWRVLMKRSDFHFSFTPKVIATCCALHNFCENEKEVVNPNWSAEAATLASNQPQPGGRANNHADNTNGQRIRAALTDYLSANFPLRRPYL</sequence>
<dbReference type="GO" id="GO:0016787">
    <property type="term" value="F:hydrolase activity"/>
    <property type="evidence" value="ECO:0007669"/>
    <property type="project" value="UniProtKB-KW"/>
</dbReference>
<keyword evidence="6" id="KW-0378">Hydrolase</keyword>
<protein>
    <submittedName>
        <fullName evidence="10">Protein ALP1-like</fullName>
    </submittedName>
</protein>
<dbReference type="KEGG" id="char:116220816"/>
<feature type="domain" description="DDE Tnp4" evidence="8">
    <location>
        <begin position="206"/>
        <end position="366"/>
    </location>
</feature>
<dbReference type="Proteomes" id="UP000515152">
    <property type="component" value="Chromosome 6"/>
</dbReference>
<dbReference type="RefSeq" id="XP_031425301.1">
    <property type="nucleotide sequence ID" value="XM_031569441.2"/>
</dbReference>
<evidence type="ECO:0000256" key="2">
    <source>
        <dbReference type="ARBA" id="ARBA00004123"/>
    </source>
</evidence>
<dbReference type="Pfam" id="PF13359">
    <property type="entry name" value="DDE_Tnp_4"/>
    <property type="match status" value="1"/>
</dbReference>
<dbReference type="InterPro" id="IPR027806">
    <property type="entry name" value="HARBI1_dom"/>
</dbReference>
<dbReference type="GO" id="GO:0004518">
    <property type="term" value="F:nuclease activity"/>
    <property type="evidence" value="ECO:0007669"/>
    <property type="project" value="UniProtKB-KW"/>
</dbReference>
<evidence type="ECO:0000259" key="8">
    <source>
        <dbReference type="Pfam" id="PF13359"/>
    </source>
</evidence>
<comment type="cofactor">
    <cofactor evidence="1">
        <name>a divalent metal cation</name>
        <dbReference type="ChEBI" id="CHEBI:60240"/>
    </cofactor>
</comment>
<organism evidence="9 10">
    <name type="scientific">Clupea harengus</name>
    <name type="common">Atlantic herring</name>
    <dbReference type="NCBI Taxonomy" id="7950"/>
    <lineage>
        <taxon>Eukaryota</taxon>
        <taxon>Metazoa</taxon>
        <taxon>Chordata</taxon>
        <taxon>Craniata</taxon>
        <taxon>Vertebrata</taxon>
        <taxon>Euteleostomi</taxon>
        <taxon>Actinopterygii</taxon>
        <taxon>Neopterygii</taxon>
        <taxon>Teleostei</taxon>
        <taxon>Clupei</taxon>
        <taxon>Clupeiformes</taxon>
        <taxon>Clupeoidei</taxon>
        <taxon>Clupeidae</taxon>
        <taxon>Clupea</taxon>
    </lineage>
</organism>
<name>A0A6P8FNW9_CLUHA</name>
<evidence type="ECO:0000256" key="6">
    <source>
        <dbReference type="ARBA" id="ARBA00022801"/>
    </source>
</evidence>
<evidence type="ECO:0000256" key="7">
    <source>
        <dbReference type="ARBA" id="ARBA00023242"/>
    </source>
</evidence>
<evidence type="ECO:0000313" key="10">
    <source>
        <dbReference type="RefSeq" id="XP_031425301.1"/>
    </source>
</evidence>
<dbReference type="GeneID" id="116220816"/>
<comment type="subcellular location">
    <subcellularLocation>
        <location evidence="2">Nucleus</location>
    </subcellularLocation>
</comment>
<evidence type="ECO:0000313" key="9">
    <source>
        <dbReference type="Proteomes" id="UP000515152"/>
    </source>
</evidence>
<reference evidence="10" key="1">
    <citation type="submission" date="2025-08" db="UniProtKB">
        <authorList>
            <consortium name="RefSeq"/>
        </authorList>
    </citation>
    <scope>IDENTIFICATION</scope>
</reference>
<dbReference type="GO" id="GO:0046872">
    <property type="term" value="F:metal ion binding"/>
    <property type="evidence" value="ECO:0007669"/>
    <property type="project" value="UniProtKB-KW"/>
</dbReference>
<dbReference type="OrthoDB" id="2668416at2759"/>
<dbReference type="PANTHER" id="PTHR22930">
    <property type="match status" value="1"/>
</dbReference>
<evidence type="ECO:0000256" key="3">
    <source>
        <dbReference type="ARBA" id="ARBA00006958"/>
    </source>
</evidence>
<gene>
    <name evidence="10" type="primary">LOC116220816</name>
</gene>
<dbReference type="PANTHER" id="PTHR22930:SF85">
    <property type="entry name" value="GH03217P-RELATED"/>
    <property type="match status" value="1"/>
</dbReference>
<comment type="similarity">
    <text evidence="3">Belongs to the HARBI1 family.</text>
</comment>
<keyword evidence="5" id="KW-0479">Metal-binding</keyword>
<evidence type="ECO:0000256" key="4">
    <source>
        <dbReference type="ARBA" id="ARBA00022722"/>
    </source>
</evidence>
<keyword evidence="4" id="KW-0540">Nuclease</keyword>
<dbReference type="GO" id="GO:0005634">
    <property type="term" value="C:nucleus"/>
    <property type="evidence" value="ECO:0007669"/>
    <property type="project" value="UniProtKB-SubCell"/>
</dbReference>
<keyword evidence="9" id="KW-1185">Reference proteome</keyword>
<keyword evidence="7" id="KW-0539">Nucleus</keyword>
<dbReference type="AlphaFoldDB" id="A0A6P8FNW9"/>
<accession>A0A6P8FNW9</accession>
<evidence type="ECO:0000256" key="1">
    <source>
        <dbReference type="ARBA" id="ARBA00001968"/>
    </source>
</evidence>
<dbReference type="InterPro" id="IPR045249">
    <property type="entry name" value="HARBI1-like"/>
</dbReference>
<evidence type="ECO:0000256" key="5">
    <source>
        <dbReference type="ARBA" id="ARBA00022723"/>
    </source>
</evidence>